<dbReference type="PANTHER" id="PTHR10612">
    <property type="entry name" value="APOLIPOPROTEIN D"/>
    <property type="match status" value="1"/>
</dbReference>
<dbReference type="CDD" id="cd19438">
    <property type="entry name" value="lipocalin_Blc-like"/>
    <property type="match status" value="1"/>
</dbReference>
<evidence type="ECO:0000313" key="5">
    <source>
        <dbReference type="Proteomes" id="UP000239874"/>
    </source>
</evidence>
<dbReference type="PIRSF" id="PIRSF036893">
    <property type="entry name" value="Lipocalin_ApoD"/>
    <property type="match status" value="1"/>
</dbReference>
<accession>A0A2S6AIY2</accession>
<comment type="caution">
    <text evidence="4">The sequence shown here is derived from an EMBL/GenBank/DDBJ whole genome shotgun (WGS) entry which is preliminary data.</text>
</comment>
<dbReference type="OrthoDB" id="594739at2"/>
<dbReference type="SUPFAM" id="SSF50814">
    <property type="entry name" value="Lipocalins"/>
    <property type="match status" value="1"/>
</dbReference>
<dbReference type="InterPro" id="IPR022272">
    <property type="entry name" value="Lipocalin_CS"/>
</dbReference>
<reference evidence="4 5" key="1">
    <citation type="submission" date="2018-02" db="EMBL/GenBank/DDBJ databases">
        <title>8 Nocardia nova and 1 Nocardia cyriacigeorgica strain used for evolution to TMP-SMX.</title>
        <authorList>
            <person name="Mehta H."/>
            <person name="Weng J."/>
            <person name="Shamoo Y."/>
        </authorList>
    </citation>
    <scope>NUCLEOTIDE SEQUENCE [LARGE SCALE GENOMIC DNA]</scope>
    <source>
        <strain evidence="4 5">MDA3139</strain>
    </source>
</reference>
<dbReference type="InterPro" id="IPR000566">
    <property type="entry name" value="Lipocln_cytosolic_FA-bd_dom"/>
</dbReference>
<dbReference type="InterPro" id="IPR012674">
    <property type="entry name" value="Calycin"/>
</dbReference>
<evidence type="ECO:0000313" key="4">
    <source>
        <dbReference type="EMBL" id="PPJ35194.1"/>
    </source>
</evidence>
<evidence type="ECO:0000256" key="1">
    <source>
        <dbReference type="ARBA" id="ARBA00006889"/>
    </source>
</evidence>
<evidence type="ECO:0000256" key="2">
    <source>
        <dbReference type="PIRNR" id="PIRNR036893"/>
    </source>
</evidence>
<dbReference type="Pfam" id="PF08212">
    <property type="entry name" value="Lipocalin_2"/>
    <property type="match status" value="1"/>
</dbReference>
<evidence type="ECO:0000259" key="3">
    <source>
        <dbReference type="Pfam" id="PF08212"/>
    </source>
</evidence>
<name>A0A2S6AIY2_9NOCA</name>
<sequence length="219" mass="22803">MTRTPAGGARRLVLFAAAAMRPARLAGAAVLAAVVFGGVAAPAGASPTPAAAPAPVPFLDLNRYVGTWYQLAAVPQFFNLVCARDTRAEYAALPNGDVSVHNSCTTWSGAGNDIRGAARVVDPVTRAQLRVAFPGVPTQESLDGPPNYIVTALGQDYSWALVTDPYRISGFVLSRTPALDADQWNLVVAAIVAAGEQPCLYLTSPVTGGRGDITPLCRL</sequence>
<dbReference type="InterPro" id="IPR022271">
    <property type="entry name" value="Lipocalin_ApoD"/>
</dbReference>
<dbReference type="AlphaFoldDB" id="A0A2S6AIY2"/>
<dbReference type="Gene3D" id="2.40.128.20">
    <property type="match status" value="1"/>
</dbReference>
<dbReference type="GO" id="GO:0006950">
    <property type="term" value="P:response to stress"/>
    <property type="evidence" value="ECO:0007669"/>
    <property type="project" value="UniProtKB-ARBA"/>
</dbReference>
<dbReference type="PROSITE" id="PS00213">
    <property type="entry name" value="LIPOCALIN"/>
    <property type="match status" value="1"/>
</dbReference>
<dbReference type="EMBL" id="PSZC01000024">
    <property type="protein sequence ID" value="PPJ35194.1"/>
    <property type="molecule type" value="Genomic_DNA"/>
</dbReference>
<protein>
    <submittedName>
        <fullName evidence="4">Lipocalin</fullName>
    </submittedName>
</protein>
<gene>
    <name evidence="4" type="ORF">C5E45_27125</name>
</gene>
<organism evidence="4 5">
    <name type="scientific">Nocardia nova</name>
    <dbReference type="NCBI Taxonomy" id="37330"/>
    <lineage>
        <taxon>Bacteria</taxon>
        <taxon>Bacillati</taxon>
        <taxon>Actinomycetota</taxon>
        <taxon>Actinomycetes</taxon>
        <taxon>Mycobacteriales</taxon>
        <taxon>Nocardiaceae</taxon>
        <taxon>Nocardia</taxon>
    </lineage>
</organism>
<dbReference type="PANTHER" id="PTHR10612:SF34">
    <property type="entry name" value="APOLIPOPROTEIN D"/>
    <property type="match status" value="1"/>
</dbReference>
<dbReference type="Proteomes" id="UP000239874">
    <property type="component" value="Unassembled WGS sequence"/>
</dbReference>
<dbReference type="InterPro" id="IPR047202">
    <property type="entry name" value="Lipocalin_Blc-like_dom"/>
</dbReference>
<proteinExistence type="inferred from homology"/>
<feature type="domain" description="Lipocalin/cytosolic fatty-acid binding" evidence="3">
    <location>
        <begin position="59"/>
        <end position="195"/>
    </location>
</feature>
<comment type="similarity">
    <text evidence="1 2">Belongs to the calycin superfamily. Lipocalin family.</text>
</comment>